<proteinExistence type="inferred from homology"/>
<feature type="binding site" evidence="2">
    <location>
        <position position="41"/>
    </location>
    <ligand>
        <name>substrate</name>
    </ligand>
</feature>
<dbReference type="Pfam" id="PF13500">
    <property type="entry name" value="AAA_26"/>
    <property type="match status" value="1"/>
</dbReference>
<dbReference type="NCBIfam" id="TIGR00347">
    <property type="entry name" value="bioD"/>
    <property type="match status" value="1"/>
</dbReference>
<feature type="binding site" evidence="2">
    <location>
        <position position="49"/>
    </location>
    <ligand>
        <name>ATP</name>
        <dbReference type="ChEBI" id="CHEBI:30616"/>
    </ligand>
</feature>
<keyword evidence="1 2" id="KW-0093">Biotin biosynthesis</keyword>
<comment type="subcellular location">
    <subcellularLocation>
        <location evidence="2">Cytoplasm</location>
    </subcellularLocation>
</comment>
<keyword evidence="2" id="KW-0460">Magnesium</keyword>
<dbReference type="InterPro" id="IPR027417">
    <property type="entry name" value="P-loop_NTPase"/>
</dbReference>
<dbReference type="EC" id="6.3.3.3" evidence="2"/>
<feature type="binding site" evidence="2">
    <location>
        <begin position="109"/>
        <end position="112"/>
    </location>
    <ligand>
        <name>ATP</name>
        <dbReference type="ChEBI" id="CHEBI:30616"/>
    </ligand>
</feature>
<dbReference type="RefSeq" id="WP_382340006.1">
    <property type="nucleotide sequence ID" value="NZ_JBHSAB010000001.1"/>
</dbReference>
<evidence type="ECO:0000313" key="3">
    <source>
        <dbReference type="EMBL" id="MFC3907543.1"/>
    </source>
</evidence>
<name>A0ABV8CB90_9GAMM</name>
<evidence type="ECO:0000313" key="4">
    <source>
        <dbReference type="Proteomes" id="UP001595758"/>
    </source>
</evidence>
<keyword evidence="4" id="KW-1185">Reference proteome</keyword>
<reference evidence="4" key="1">
    <citation type="journal article" date="2019" name="Int. J. Syst. Evol. Microbiol.">
        <title>The Global Catalogue of Microorganisms (GCM) 10K type strain sequencing project: providing services to taxonomists for standard genome sequencing and annotation.</title>
        <authorList>
            <consortium name="The Broad Institute Genomics Platform"/>
            <consortium name="The Broad Institute Genome Sequencing Center for Infectious Disease"/>
            <person name="Wu L."/>
            <person name="Ma J."/>
        </authorList>
    </citation>
    <scope>NUCLEOTIDE SEQUENCE [LARGE SCALE GENOMIC DNA]</scope>
    <source>
        <strain evidence="4">CCUG 59858</strain>
    </source>
</reference>
<accession>A0ABV8CB90</accession>
<dbReference type="PIRSF" id="PIRSF006755">
    <property type="entry name" value="DTB_synth"/>
    <property type="match status" value="1"/>
</dbReference>
<dbReference type="CDD" id="cd03109">
    <property type="entry name" value="DTBS"/>
    <property type="match status" value="1"/>
</dbReference>
<keyword evidence="2" id="KW-0479">Metal-binding</keyword>
<comment type="function">
    <text evidence="2">Catalyzes a mechanistically unusual reaction, the ATP-dependent insertion of CO2 between the N7 and N8 nitrogen atoms of 7,8-diaminopelargonic acid (DAPA, also called 7,8-diammoniononanoate) to form a ureido ring.</text>
</comment>
<dbReference type="PANTHER" id="PTHR43210">
    <property type="entry name" value="DETHIOBIOTIN SYNTHETASE"/>
    <property type="match status" value="1"/>
</dbReference>
<dbReference type="PANTHER" id="PTHR43210:SF5">
    <property type="entry name" value="DETHIOBIOTIN SYNTHETASE"/>
    <property type="match status" value="1"/>
</dbReference>
<dbReference type="Proteomes" id="UP001595758">
    <property type="component" value="Unassembled WGS sequence"/>
</dbReference>
<comment type="catalytic activity">
    <reaction evidence="2">
        <text>(7R,8S)-7,8-diammoniononanoate + CO2 + ATP = (4R,5S)-dethiobiotin + ADP + phosphate + 3 H(+)</text>
        <dbReference type="Rhea" id="RHEA:15805"/>
        <dbReference type="ChEBI" id="CHEBI:15378"/>
        <dbReference type="ChEBI" id="CHEBI:16526"/>
        <dbReference type="ChEBI" id="CHEBI:30616"/>
        <dbReference type="ChEBI" id="CHEBI:43474"/>
        <dbReference type="ChEBI" id="CHEBI:149469"/>
        <dbReference type="ChEBI" id="CHEBI:149473"/>
        <dbReference type="ChEBI" id="CHEBI:456216"/>
        <dbReference type="EC" id="6.3.3.3"/>
    </reaction>
</comment>
<dbReference type="GO" id="GO:0004141">
    <property type="term" value="F:dethiobiotin synthase activity"/>
    <property type="evidence" value="ECO:0007669"/>
    <property type="project" value="UniProtKB-EC"/>
</dbReference>
<comment type="pathway">
    <text evidence="2">Cofactor biosynthesis; biotin biosynthesis; biotin from 7,8-diaminononanoate: step 1/2.</text>
</comment>
<dbReference type="Gene3D" id="3.40.50.300">
    <property type="entry name" value="P-loop containing nucleotide triphosphate hydrolases"/>
    <property type="match status" value="1"/>
</dbReference>
<feature type="binding site" evidence="2">
    <location>
        <position position="49"/>
    </location>
    <ligand>
        <name>Mg(2+)</name>
        <dbReference type="ChEBI" id="CHEBI:18420"/>
    </ligand>
</feature>
<sequence length="235" mass="26363">MKRYFITGTDTDCGKTHVTCLLLKYFNNNNYAAQALKPVASGSNGINDDIIRLQHFNADPITPVNRWSFKTPVSPHLAARHENQSLTAAELAAFCNESRYNQFDYLLIEGAGGLMVPLNEQETWLDFIECLSIPVIIVVGIRLGCINQALLTEAVLKQQKAAITGWIANCLDSNMLMLEENIATLKEKLDSPLLATVPYNQDIDWVVNPIPVRPVENAEHWSRRRGTEPQASRQR</sequence>
<keyword evidence="2" id="KW-0547">Nucleotide-binding</keyword>
<dbReference type="SUPFAM" id="SSF52540">
    <property type="entry name" value="P-loop containing nucleoside triphosphate hydrolases"/>
    <property type="match status" value="1"/>
</dbReference>
<comment type="subunit">
    <text evidence="2">Homodimer.</text>
</comment>
<dbReference type="InterPro" id="IPR004472">
    <property type="entry name" value="DTB_synth_BioD"/>
</dbReference>
<feature type="binding site" evidence="2">
    <location>
        <position position="109"/>
    </location>
    <ligand>
        <name>Mg(2+)</name>
        <dbReference type="ChEBI" id="CHEBI:18420"/>
    </ligand>
</feature>
<organism evidence="3 4">
    <name type="scientific">Legionella dresdenensis</name>
    <dbReference type="NCBI Taxonomy" id="450200"/>
    <lineage>
        <taxon>Bacteria</taxon>
        <taxon>Pseudomonadati</taxon>
        <taxon>Pseudomonadota</taxon>
        <taxon>Gammaproteobacteria</taxon>
        <taxon>Legionellales</taxon>
        <taxon>Legionellaceae</taxon>
        <taxon>Legionella</taxon>
    </lineage>
</organism>
<comment type="caution">
    <text evidence="3">The sequence shown here is derived from an EMBL/GenBank/DDBJ whole genome shotgun (WGS) entry which is preliminary data.</text>
</comment>
<feature type="binding site" evidence="2">
    <location>
        <position position="16"/>
    </location>
    <ligand>
        <name>Mg(2+)</name>
        <dbReference type="ChEBI" id="CHEBI:18420"/>
    </ligand>
</feature>
<comment type="similarity">
    <text evidence="2">Belongs to the dethiobiotin synthetase family.</text>
</comment>
<comment type="cofactor">
    <cofactor evidence="2">
        <name>Mg(2+)</name>
        <dbReference type="ChEBI" id="CHEBI:18420"/>
    </cofactor>
</comment>
<protein>
    <recommendedName>
        <fullName evidence="2">ATP-dependent dethiobiotin synthetase BioD</fullName>
        <ecNumber evidence="2">6.3.3.3</ecNumber>
    </recommendedName>
    <alternativeName>
        <fullName evidence="2">DTB synthetase</fullName>
        <shortName evidence="2">DTBS</shortName>
    </alternativeName>
    <alternativeName>
        <fullName evidence="2">Dethiobiotin synthase</fullName>
    </alternativeName>
</protein>
<feature type="binding site" evidence="2">
    <location>
        <begin position="169"/>
        <end position="170"/>
    </location>
    <ligand>
        <name>ATP</name>
        <dbReference type="ChEBI" id="CHEBI:30616"/>
    </ligand>
</feature>
<evidence type="ECO:0000256" key="2">
    <source>
        <dbReference type="HAMAP-Rule" id="MF_00336"/>
    </source>
</evidence>
<dbReference type="HAMAP" id="MF_00336">
    <property type="entry name" value="BioD"/>
    <property type="match status" value="1"/>
</dbReference>
<feature type="active site" evidence="2">
    <location>
        <position position="37"/>
    </location>
</feature>
<comment type="caution">
    <text evidence="2">Lacks conserved residue(s) required for the propagation of feature annotation.</text>
</comment>
<keyword evidence="2 3" id="KW-0436">Ligase</keyword>
<evidence type="ECO:0000256" key="1">
    <source>
        <dbReference type="ARBA" id="ARBA00022756"/>
    </source>
</evidence>
<keyword evidence="2" id="KW-0067">ATP-binding</keyword>
<dbReference type="EMBL" id="JBHSAB010000001">
    <property type="protein sequence ID" value="MFC3907543.1"/>
    <property type="molecule type" value="Genomic_DNA"/>
</dbReference>
<keyword evidence="2" id="KW-0963">Cytoplasm</keyword>
<feature type="binding site" evidence="2">
    <location>
        <begin position="12"/>
        <end position="17"/>
    </location>
    <ligand>
        <name>ATP</name>
        <dbReference type="ChEBI" id="CHEBI:30616"/>
    </ligand>
</feature>
<gene>
    <name evidence="2 3" type="primary">bioD</name>
    <name evidence="3" type="ORF">ACFORL_00435</name>
</gene>